<gene>
    <name evidence="3" type="ORF">SAMN05518682_0491</name>
</gene>
<evidence type="ECO:0000313" key="4">
    <source>
        <dbReference type="Proteomes" id="UP000186235"/>
    </source>
</evidence>
<evidence type="ECO:0000256" key="1">
    <source>
        <dbReference type="SAM" id="MobiDB-lite"/>
    </source>
</evidence>
<dbReference type="EMBL" id="FTMI01000001">
    <property type="protein sequence ID" value="SIP91680.1"/>
    <property type="molecule type" value="Genomic_DNA"/>
</dbReference>
<evidence type="ECO:0000256" key="2">
    <source>
        <dbReference type="SAM" id="Phobius"/>
    </source>
</evidence>
<organism evidence="3 4">
    <name type="scientific">Cellulosimicrobium aquatile</name>
    <dbReference type="NCBI Taxonomy" id="1612203"/>
    <lineage>
        <taxon>Bacteria</taxon>
        <taxon>Bacillati</taxon>
        <taxon>Actinomycetota</taxon>
        <taxon>Actinomycetes</taxon>
        <taxon>Micrococcales</taxon>
        <taxon>Promicromonosporaceae</taxon>
        <taxon>Cellulosimicrobium</taxon>
    </lineage>
</organism>
<dbReference type="RefSeq" id="WP_076403638.1">
    <property type="nucleotide sequence ID" value="NZ_FTMI01000001.1"/>
</dbReference>
<keyword evidence="2" id="KW-0812">Transmembrane</keyword>
<accession>A0A1N6NHX6</accession>
<feature type="region of interest" description="Disordered" evidence="1">
    <location>
        <begin position="1"/>
        <end position="22"/>
    </location>
</feature>
<dbReference type="Proteomes" id="UP000186235">
    <property type="component" value="Unassembled WGS sequence"/>
</dbReference>
<evidence type="ECO:0000313" key="3">
    <source>
        <dbReference type="EMBL" id="SIP91680.1"/>
    </source>
</evidence>
<keyword evidence="2" id="KW-0472">Membrane</keyword>
<reference evidence="4" key="1">
    <citation type="submission" date="2017-01" db="EMBL/GenBank/DDBJ databases">
        <authorList>
            <person name="Varghese N."/>
            <person name="Submissions S."/>
        </authorList>
    </citation>
    <scope>NUCLEOTIDE SEQUENCE [LARGE SCALE GENOMIC DNA]</scope>
    <source>
        <strain evidence="4">3bp</strain>
    </source>
</reference>
<proteinExistence type="predicted"/>
<name>A0A1N6NHX6_9MICO</name>
<protein>
    <submittedName>
        <fullName evidence="3">Uncharacterized protein</fullName>
    </submittedName>
</protein>
<feature type="transmembrane region" description="Helical" evidence="2">
    <location>
        <begin position="126"/>
        <end position="146"/>
    </location>
</feature>
<dbReference type="AlphaFoldDB" id="A0A1N6NHX6"/>
<keyword evidence="4" id="KW-1185">Reference proteome</keyword>
<sequence length="206" mass="23178">MTGRRAGAGGAQPGRSARGARGADRYERSARFWLRAYPRRWRDLHGDEALAVLLDLAPEPDDGAAPRGIGAREAWGLVRAGWALRWREHPPLGRWLLYRSLDLRLPARYWWWVADDIHGALYPWRATLGSLGTALAVFYGWPVLGHVLFSNDVTRPDLWLGAVWCAAAFVSGFLFRRSHVDRAWRKHVHDGNIPVGTPDQRRTAGG</sequence>
<keyword evidence="2" id="KW-1133">Transmembrane helix</keyword>
<feature type="transmembrane region" description="Helical" evidence="2">
    <location>
        <begin position="158"/>
        <end position="175"/>
    </location>
</feature>
<feature type="compositionally biased region" description="Gly residues" evidence="1">
    <location>
        <begin position="1"/>
        <end position="12"/>
    </location>
</feature>